<dbReference type="GO" id="GO:0140825">
    <property type="term" value="F:lactoperoxidase activity"/>
    <property type="evidence" value="ECO:0007669"/>
    <property type="project" value="UniProtKB-EC"/>
</dbReference>
<feature type="disulfide bond" evidence="18">
    <location>
        <begin position="85"/>
        <end position="164"/>
    </location>
</feature>
<feature type="domain" description="Plant heme peroxidase family profile" evidence="21">
    <location>
        <begin position="81"/>
        <end position="375"/>
    </location>
</feature>
<evidence type="ECO:0000259" key="21">
    <source>
        <dbReference type="PROSITE" id="PS50873"/>
    </source>
</evidence>
<feature type="binding site" evidence="16">
    <location>
        <position position="122"/>
    </location>
    <ligand>
        <name>Ca(2+)</name>
        <dbReference type="ChEBI" id="CHEBI:29108"/>
        <label>1</label>
    </ligand>
</feature>
<dbReference type="PANTHER" id="PTHR31235">
    <property type="entry name" value="PEROXIDASE 25-RELATED"/>
    <property type="match status" value="1"/>
</dbReference>
<feature type="disulfide bond" evidence="18">
    <location>
        <begin position="170"/>
        <end position="371"/>
    </location>
</feature>
<dbReference type="PROSITE" id="PS00436">
    <property type="entry name" value="PEROXIDASE_2"/>
    <property type="match status" value="1"/>
</dbReference>
<feature type="binding site" evidence="15">
    <location>
        <position position="213"/>
    </location>
    <ligand>
        <name>substrate</name>
    </ligand>
</feature>
<evidence type="ECO:0000256" key="14">
    <source>
        <dbReference type="PIRSR" id="PIRSR600823-1"/>
    </source>
</evidence>
<keyword evidence="6 19" id="KW-0575">Peroxidase</keyword>
<evidence type="ECO:0000256" key="12">
    <source>
        <dbReference type="ARBA" id="ARBA00023180"/>
    </source>
</evidence>
<feature type="binding site" evidence="16">
    <location>
        <position position="244"/>
    </location>
    <ligand>
        <name>Ca(2+)</name>
        <dbReference type="ChEBI" id="CHEBI:29108"/>
        <label>2</label>
    </ligand>
</feature>
<comment type="catalytic activity">
    <reaction evidence="1 19">
        <text>2 a phenolic donor + H2O2 = 2 a phenolic radical donor + 2 H2O</text>
        <dbReference type="Rhea" id="RHEA:56136"/>
        <dbReference type="ChEBI" id="CHEBI:15377"/>
        <dbReference type="ChEBI" id="CHEBI:16240"/>
        <dbReference type="ChEBI" id="CHEBI:139520"/>
        <dbReference type="ChEBI" id="CHEBI:139521"/>
        <dbReference type="EC" id="1.11.1.7"/>
    </reaction>
</comment>
<dbReference type="EMBL" id="OZ034819">
    <property type="protein sequence ID" value="CAL1397087.1"/>
    <property type="molecule type" value="Genomic_DNA"/>
</dbReference>
<feature type="binding site" evidence="16">
    <location>
        <position position="120"/>
    </location>
    <ligand>
        <name>Ca(2+)</name>
        <dbReference type="ChEBI" id="CHEBI:29108"/>
        <label>1</label>
    </ligand>
</feature>
<evidence type="ECO:0000256" key="1">
    <source>
        <dbReference type="ARBA" id="ARBA00000189"/>
    </source>
</evidence>
<dbReference type="GO" id="GO:0042744">
    <property type="term" value="P:hydrogen peroxide catabolic process"/>
    <property type="evidence" value="ECO:0007669"/>
    <property type="project" value="UniProtKB-KW"/>
</dbReference>
<dbReference type="InterPro" id="IPR002016">
    <property type="entry name" value="Haem_peroxidase"/>
</dbReference>
<feature type="binding site" evidence="16">
    <location>
        <position position="117"/>
    </location>
    <ligand>
        <name>Ca(2+)</name>
        <dbReference type="ChEBI" id="CHEBI:29108"/>
        <label>1</label>
    </ligand>
</feature>
<keyword evidence="8 16" id="KW-0479">Metal-binding</keyword>
<dbReference type="PRINTS" id="PR00458">
    <property type="entry name" value="PEROXIDASE"/>
</dbReference>
<evidence type="ECO:0000256" key="20">
    <source>
        <dbReference type="SAM" id="MobiDB-lite"/>
    </source>
</evidence>
<feature type="binding site" evidence="16">
    <location>
        <position position="138"/>
    </location>
    <ligand>
        <name>Ca(2+)</name>
        <dbReference type="ChEBI" id="CHEBI:29108"/>
        <label>1</label>
    </ligand>
</feature>
<keyword evidence="9 19" id="KW-0560">Oxidoreductase</keyword>
<dbReference type="InterPro" id="IPR010255">
    <property type="entry name" value="Haem_peroxidase_sf"/>
</dbReference>
<feature type="active site" description="Proton acceptor" evidence="14">
    <location>
        <position position="116"/>
    </location>
</feature>
<dbReference type="GO" id="GO:0046872">
    <property type="term" value="F:metal ion binding"/>
    <property type="evidence" value="ECO:0007669"/>
    <property type="project" value="UniProtKB-UniRule"/>
</dbReference>
<keyword evidence="16 19" id="KW-0106">Calcium</keyword>
<feature type="binding site" evidence="16">
    <location>
        <position position="124"/>
    </location>
    <ligand>
        <name>Ca(2+)</name>
        <dbReference type="ChEBI" id="CHEBI:29108"/>
        <label>1</label>
    </ligand>
</feature>
<dbReference type="GO" id="GO:0005576">
    <property type="term" value="C:extracellular region"/>
    <property type="evidence" value="ECO:0007669"/>
    <property type="project" value="UniProtKB-SubCell"/>
</dbReference>
<keyword evidence="10 16" id="KW-0408">Iron</keyword>
<comment type="subcellular location">
    <subcellularLocation>
        <location evidence="19">Secreted</location>
    </subcellularLocation>
</comment>
<evidence type="ECO:0000256" key="11">
    <source>
        <dbReference type="ARBA" id="ARBA00023157"/>
    </source>
</evidence>
<keyword evidence="7 19" id="KW-0349">Heme</keyword>
<dbReference type="FunFam" id="1.10.520.10:FF:000008">
    <property type="entry name" value="Peroxidase"/>
    <property type="match status" value="1"/>
</dbReference>
<dbReference type="InterPro" id="IPR019794">
    <property type="entry name" value="Peroxidases_AS"/>
</dbReference>
<comment type="cofactor">
    <cofactor evidence="16 19">
        <name>heme b</name>
        <dbReference type="ChEBI" id="CHEBI:60344"/>
    </cofactor>
    <text evidence="16 19">Binds 1 heme b (iron(II)-protoporphyrin IX) group per subunit.</text>
</comment>
<evidence type="ECO:0000256" key="8">
    <source>
        <dbReference type="ARBA" id="ARBA00022723"/>
    </source>
</evidence>
<keyword evidence="13 19" id="KW-0376">Hydrogen peroxide</keyword>
<evidence type="ECO:0000256" key="19">
    <source>
        <dbReference type="RuleBase" id="RU362060"/>
    </source>
</evidence>
<feature type="binding site" evidence="16">
    <location>
        <position position="126"/>
    </location>
    <ligand>
        <name>Ca(2+)</name>
        <dbReference type="ChEBI" id="CHEBI:29108"/>
        <label>1</label>
    </ligand>
</feature>
<evidence type="ECO:0000256" key="5">
    <source>
        <dbReference type="ARBA" id="ARBA00022525"/>
    </source>
</evidence>
<evidence type="ECO:0000256" key="10">
    <source>
        <dbReference type="ARBA" id="ARBA00023004"/>
    </source>
</evidence>
<evidence type="ECO:0000256" key="17">
    <source>
        <dbReference type="PIRSR" id="PIRSR600823-4"/>
    </source>
</evidence>
<feature type="binding site" evidence="16">
    <location>
        <position position="297"/>
    </location>
    <ligand>
        <name>Ca(2+)</name>
        <dbReference type="ChEBI" id="CHEBI:29108"/>
        <label>2</label>
    </ligand>
</feature>
<dbReference type="PROSITE" id="PS00435">
    <property type="entry name" value="PEROXIDASE_1"/>
    <property type="match status" value="1"/>
</dbReference>
<evidence type="ECO:0000256" key="7">
    <source>
        <dbReference type="ARBA" id="ARBA00022617"/>
    </source>
</evidence>
<comment type="function">
    <text evidence="2">Removal of H(2)O(2), oxidation of toxic reductants, biosynthesis and degradation of lignin, suberization, auxin catabolism, response to environmental stresses such as wounding, pathogen attack and oxidative stress. These functions might be dependent on each isozyme/isoform in each plant tissue.</text>
</comment>
<dbReference type="AlphaFoldDB" id="A0AAV2FGD1"/>
<evidence type="ECO:0000256" key="18">
    <source>
        <dbReference type="PIRSR" id="PIRSR600823-5"/>
    </source>
</evidence>
<evidence type="ECO:0000256" key="4">
    <source>
        <dbReference type="ARBA" id="ARBA00012313"/>
    </source>
</evidence>
<evidence type="ECO:0000256" key="13">
    <source>
        <dbReference type="ARBA" id="ARBA00023324"/>
    </source>
</evidence>
<accession>A0AAV2FGD1</accession>
<keyword evidence="12" id="KW-0325">Glycoprotein</keyword>
<dbReference type="PROSITE" id="PS50873">
    <property type="entry name" value="PEROXIDASE_4"/>
    <property type="match status" value="1"/>
</dbReference>
<evidence type="ECO:0000256" key="16">
    <source>
        <dbReference type="PIRSR" id="PIRSR600823-3"/>
    </source>
</evidence>
<evidence type="ECO:0000313" key="23">
    <source>
        <dbReference type="Proteomes" id="UP001497516"/>
    </source>
</evidence>
<name>A0AAV2FGD1_9ROSI</name>
<dbReference type="GO" id="GO:0020037">
    <property type="term" value="F:heme binding"/>
    <property type="evidence" value="ECO:0007669"/>
    <property type="project" value="UniProtKB-UniRule"/>
</dbReference>
<sequence length="375" mass="40738">MMMSSNKFFTTFLLLSLSMFVLSHISNGQGPHHHDQQQKNPVAGHGRDHHQDDEGKGRGHDDHDDHKGNGKPKDDDHPPPHVKGCPQLETIARNITWTRVAADPTLAPKLLRLHFHDCFVRGCDASILLDSTASNSAEKDAIPNQTVAGYEVVDEIKARLEVVCPSSVSCADIVALAARDAVSFQFKRPMWPVSIGRKDGRVSSSSEASSNLPSPFSNFTTLLQEFKNKGLDLQDLVALSGAHTIGVGHCGLISDRLFNFTGVGDTDPSIARAYASLLRAKCSNLGANNVDPAIEMDPGSGSSFDTHYYTALRQNQGLFESDAALLTDQRSARMSRAFETNRELFFVAFGQSMVKMGAIGGVGAGEIRRNCHVIN</sequence>
<dbReference type="FunFam" id="1.10.420.10:FF:000008">
    <property type="entry name" value="Peroxidase"/>
    <property type="match status" value="1"/>
</dbReference>
<dbReference type="InterPro" id="IPR019793">
    <property type="entry name" value="Peroxidases_heam-ligand_BS"/>
</dbReference>
<feature type="disulfide bond" evidence="18">
    <location>
        <begin position="118"/>
        <end position="123"/>
    </location>
</feature>
<feature type="site" description="Transition state stabilizer" evidence="17">
    <location>
        <position position="112"/>
    </location>
</feature>
<dbReference type="Gene3D" id="1.10.520.10">
    <property type="match status" value="1"/>
</dbReference>
<evidence type="ECO:0000256" key="9">
    <source>
        <dbReference type="ARBA" id="ARBA00023002"/>
    </source>
</evidence>
<keyword evidence="5 19" id="KW-0964">Secreted</keyword>
<dbReference type="PRINTS" id="PR00461">
    <property type="entry name" value="PLPEROXIDASE"/>
</dbReference>
<keyword evidence="11 18" id="KW-1015">Disulfide bond</keyword>
<feature type="signal peptide" evidence="19">
    <location>
        <begin position="1"/>
        <end position="28"/>
    </location>
</feature>
<feature type="chain" id="PRO_5043092655" description="Peroxidase" evidence="19">
    <location>
        <begin position="29"/>
        <end position="375"/>
    </location>
</feature>
<keyword evidence="23" id="KW-1185">Reference proteome</keyword>
<organism evidence="22 23">
    <name type="scientific">Linum trigynum</name>
    <dbReference type="NCBI Taxonomy" id="586398"/>
    <lineage>
        <taxon>Eukaryota</taxon>
        <taxon>Viridiplantae</taxon>
        <taxon>Streptophyta</taxon>
        <taxon>Embryophyta</taxon>
        <taxon>Tracheophyta</taxon>
        <taxon>Spermatophyta</taxon>
        <taxon>Magnoliopsida</taxon>
        <taxon>eudicotyledons</taxon>
        <taxon>Gunneridae</taxon>
        <taxon>Pentapetalae</taxon>
        <taxon>rosids</taxon>
        <taxon>fabids</taxon>
        <taxon>Malpighiales</taxon>
        <taxon>Linaceae</taxon>
        <taxon>Linum</taxon>
    </lineage>
</organism>
<feature type="binding site" description="axial binding residue" evidence="16">
    <location>
        <position position="243"/>
    </location>
    <ligand>
        <name>heme b</name>
        <dbReference type="ChEBI" id="CHEBI:60344"/>
    </ligand>
    <ligandPart>
        <name>Fe</name>
        <dbReference type="ChEBI" id="CHEBI:18248"/>
    </ligandPart>
</feature>
<feature type="disulfide bond" evidence="18">
    <location>
        <begin position="250"/>
        <end position="282"/>
    </location>
</feature>
<evidence type="ECO:0000313" key="22">
    <source>
        <dbReference type="EMBL" id="CAL1397087.1"/>
    </source>
</evidence>
<dbReference type="Gene3D" id="1.10.420.10">
    <property type="entry name" value="Peroxidase, domain 2"/>
    <property type="match status" value="1"/>
</dbReference>
<evidence type="ECO:0000256" key="6">
    <source>
        <dbReference type="ARBA" id="ARBA00022559"/>
    </source>
</evidence>
<dbReference type="SUPFAM" id="SSF48113">
    <property type="entry name" value="Heme-dependent peroxidases"/>
    <property type="match status" value="1"/>
</dbReference>
<feature type="binding site" evidence="16">
    <location>
        <position position="305"/>
    </location>
    <ligand>
        <name>Ca(2+)</name>
        <dbReference type="ChEBI" id="CHEBI:29108"/>
        <label>2</label>
    </ligand>
</feature>
<proteinExistence type="inferred from homology"/>
<dbReference type="EC" id="1.11.1.7" evidence="4 19"/>
<dbReference type="GO" id="GO:0006979">
    <property type="term" value="P:response to oxidative stress"/>
    <property type="evidence" value="ECO:0007669"/>
    <property type="project" value="UniProtKB-UniRule"/>
</dbReference>
<evidence type="ECO:0000256" key="2">
    <source>
        <dbReference type="ARBA" id="ARBA00002322"/>
    </source>
</evidence>
<dbReference type="InterPro" id="IPR033905">
    <property type="entry name" value="Secretory_peroxidase"/>
</dbReference>
<comment type="similarity">
    <text evidence="3">Belongs to the peroxidase family. Ascorbate peroxidase subfamily.</text>
</comment>
<gene>
    <name evidence="22" type="ORF">LTRI10_LOCUS37414</name>
</gene>
<comment type="similarity">
    <text evidence="19">Belongs to the peroxidase family. Classical plant (class III) peroxidase subfamily.</text>
</comment>
<dbReference type="Pfam" id="PF00141">
    <property type="entry name" value="peroxidase"/>
    <property type="match status" value="1"/>
</dbReference>
<dbReference type="InterPro" id="IPR000823">
    <property type="entry name" value="Peroxidase_pln"/>
</dbReference>
<dbReference type="CDD" id="cd00693">
    <property type="entry name" value="secretory_peroxidase"/>
    <property type="match status" value="1"/>
</dbReference>
<dbReference type="Proteomes" id="UP001497516">
    <property type="component" value="Chromosome 6"/>
</dbReference>
<comment type="cofactor">
    <cofactor evidence="16 19">
        <name>Ca(2+)</name>
        <dbReference type="ChEBI" id="CHEBI:29108"/>
    </cofactor>
    <text evidence="16 19">Binds 2 calcium ions per subunit.</text>
</comment>
<evidence type="ECO:0000256" key="3">
    <source>
        <dbReference type="ARBA" id="ARBA00006873"/>
    </source>
</evidence>
<protein>
    <recommendedName>
        <fullName evidence="4 19">Peroxidase</fullName>
        <ecNumber evidence="4 19">1.11.1.7</ecNumber>
    </recommendedName>
</protein>
<reference evidence="22 23" key="1">
    <citation type="submission" date="2024-04" db="EMBL/GenBank/DDBJ databases">
        <authorList>
            <person name="Fracassetti M."/>
        </authorList>
    </citation>
    <scope>NUCLEOTIDE SEQUENCE [LARGE SCALE GENOMIC DNA]</scope>
</reference>
<evidence type="ECO:0000256" key="15">
    <source>
        <dbReference type="PIRSR" id="PIRSR600823-2"/>
    </source>
</evidence>
<feature type="region of interest" description="Disordered" evidence="20">
    <location>
        <begin position="28"/>
        <end position="85"/>
    </location>
</feature>
<keyword evidence="19" id="KW-0732">Signal</keyword>
<feature type="compositionally biased region" description="Basic and acidic residues" evidence="20">
    <location>
        <begin position="45"/>
        <end position="79"/>
    </location>
</feature>